<name>M1ZBW2_9FIRM</name>
<keyword evidence="1" id="KW-0812">Transmembrane</keyword>
<evidence type="ECO:0000313" key="2">
    <source>
        <dbReference type="EMBL" id="SHD77186.1"/>
    </source>
</evidence>
<protein>
    <submittedName>
        <fullName evidence="2">Uncharacterized protein</fullName>
    </submittedName>
</protein>
<gene>
    <name evidence="2" type="ORF">CUESP1_1823</name>
</gene>
<organism evidence="2 3">
    <name type="scientific">[Clostridium] ultunense Esp</name>
    <dbReference type="NCBI Taxonomy" id="1288971"/>
    <lineage>
        <taxon>Bacteria</taxon>
        <taxon>Bacillati</taxon>
        <taxon>Bacillota</taxon>
        <taxon>Tissierellia</taxon>
        <taxon>Tissierellales</taxon>
        <taxon>Tepidimicrobiaceae</taxon>
        <taxon>Schnuerera</taxon>
    </lineage>
</organism>
<dbReference type="HOGENOM" id="CLU_568273_0_0_9"/>
<keyword evidence="3" id="KW-1185">Reference proteome</keyword>
<accession>M1ZBW2</accession>
<dbReference type="OrthoDB" id="1736288at2"/>
<dbReference type="EMBL" id="LT669839">
    <property type="protein sequence ID" value="SHD77186.1"/>
    <property type="molecule type" value="Genomic_DNA"/>
</dbReference>
<dbReference type="AlphaFoldDB" id="M1ZBW2"/>
<proteinExistence type="predicted"/>
<feature type="transmembrane region" description="Helical" evidence="1">
    <location>
        <begin position="7"/>
        <end position="27"/>
    </location>
</feature>
<keyword evidence="1" id="KW-1133">Transmembrane helix</keyword>
<sequence length="480" mass="53941">MNNQKGNILISLLLIIIVLSILSIGVYKLSYSAGRQAQFSRDNSQAYYLAKAGAELMIENIEGIIEKMEGSNEKDFEIEFPNEGKAVITLDCEYDNRKITINSTGVVNGSKGFESRNSIQAKLRFDSIYGEVSIFGVDVSGVIYMFNENFENPKKIDIKDSGGNEIRISDPRSFAWDRDDTLVLVGGESGKGNNKDETLIYKLSNNEGISIKTGGNGFRYLTYSEDNNKFYAISTNNDKINYLDDYIKWKDIHKPTVGLKIEKLAQGNNAIVGISRNKDSKVTYFIDGTEGWKNKTINGFEMEGVYSGIAYGKKEDENRGRFVIVGNEKHNTYPIFIFSENGYDWQKGMQKNTMSGINYELKDVIWTGKIFVAIGNSGTIYRSVNGKDWYVFDRQNIIKGEGASATHWFNYSKVSGYGDYIVAYSNTQGGRLVSTDGGVTWIEKGPMKYGDNEINLIDLIVINKGRGERDFTNPTIHWSK</sequence>
<dbReference type="RefSeq" id="WP_005586059.1">
    <property type="nucleotide sequence ID" value="NZ_LT669839.1"/>
</dbReference>
<reference evidence="2 3" key="1">
    <citation type="submission" date="2016-11" db="EMBL/GenBank/DDBJ databases">
        <authorList>
            <person name="Manzoor S."/>
        </authorList>
    </citation>
    <scope>NUCLEOTIDE SEQUENCE [LARGE SCALE GENOMIC DNA]</scope>
    <source>
        <strain evidence="2">Clostridium ultunense strain Esp</strain>
    </source>
</reference>
<dbReference type="SUPFAM" id="SSF75011">
    <property type="entry name" value="3-carboxy-cis,cis-mucoante lactonizing enzyme"/>
    <property type="match status" value="1"/>
</dbReference>
<evidence type="ECO:0000256" key="1">
    <source>
        <dbReference type="SAM" id="Phobius"/>
    </source>
</evidence>
<evidence type="ECO:0000313" key="3">
    <source>
        <dbReference type="Proteomes" id="UP000245423"/>
    </source>
</evidence>
<dbReference type="Proteomes" id="UP000245423">
    <property type="component" value="Chromosome 1"/>
</dbReference>
<keyword evidence="1" id="KW-0472">Membrane</keyword>